<dbReference type="GO" id="GO:1990130">
    <property type="term" value="C:GATOR1 complex"/>
    <property type="evidence" value="ECO:0007669"/>
    <property type="project" value="UniProtKB-UniRule"/>
</dbReference>
<dbReference type="Proteomes" id="UP000475862">
    <property type="component" value="Unassembled WGS sequence"/>
</dbReference>
<protein>
    <recommendedName>
        <fullName evidence="2">GATOR complex protein NPRL3</fullName>
    </recommendedName>
    <alternativeName>
        <fullName evidence="2">Nitrogen permease regulator 3-like protein</fullName>
    </alternativeName>
</protein>
<dbReference type="GO" id="GO:0010508">
    <property type="term" value="P:positive regulation of autophagy"/>
    <property type="evidence" value="ECO:0007669"/>
    <property type="project" value="TreeGrafter"/>
</dbReference>
<reference evidence="5 6" key="1">
    <citation type="submission" date="2019-08" db="EMBL/GenBank/DDBJ databases">
        <title>The genome of the soybean aphid Biotype 1, its phylome, world population structure and adaptation to the North American continent.</title>
        <authorList>
            <person name="Giordano R."/>
            <person name="Donthu R.K."/>
            <person name="Hernandez A.G."/>
            <person name="Wright C.L."/>
            <person name="Zimin A.V."/>
        </authorList>
    </citation>
    <scope>NUCLEOTIDE SEQUENCE [LARGE SCALE GENOMIC DNA]</scope>
    <source>
        <tissue evidence="5">Whole aphids</tissue>
    </source>
</reference>
<dbReference type="PANTHER" id="PTHR13153">
    <property type="entry name" value="CGTHBA PROTEIN -14 GENE PROTEIN"/>
    <property type="match status" value="1"/>
</dbReference>
<evidence type="ECO:0000313" key="5">
    <source>
        <dbReference type="EMBL" id="KAE9537354.1"/>
    </source>
</evidence>
<keyword evidence="2" id="KW-0458">Lysosome</keyword>
<keyword evidence="2" id="KW-0732">Signal</keyword>
<keyword evidence="6" id="KW-1185">Reference proteome</keyword>
<dbReference type="AlphaFoldDB" id="A0A6G0TQZ5"/>
<proteinExistence type="inferred from homology"/>
<evidence type="ECO:0000259" key="4">
    <source>
        <dbReference type="Pfam" id="PF24064"/>
    </source>
</evidence>
<comment type="subcellular location">
    <subcellularLocation>
        <location evidence="2">Lysosome</location>
    </subcellularLocation>
</comment>
<dbReference type="GO" id="GO:0038202">
    <property type="term" value="P:TORC1 signaling"/>
    <property type="evidence" value="ECO:0007669"/>
    <property type="project" value="TreeGrafter"/>
</dbReference>
<comment type="function">
    <text evidence="2">As a component of the GATOR1 complex functions as an inhibitor of the amino acid-sensing branch of the TORC1 pathway.</text>
</comment>
<dbReference type="GO" id="GO:0005764">
    <property type="term" value="C:lysosome"/>
    <property type="evidence" value="ECO:0007669"/>
    <property type="project" value="UniProtKB-SubCell"/>
</dbReference>
<organism evidence="5 6">
    <name type="scientific">Aphis glycines</name>
    <name type="common">Soybean aphid</name>
    <dbReference type="NCBI Taxonomy" id="307491"/>
    <lineage>
        <taxon>Eukaryota</taxon>
        <taxon>Metazoa</taxon>
        <taxon>Ecdysozoa</taxon>
        <taxon>Arthropoda</taxon>
        <taxon>Hexapoda</taxon>
        <taxon>Insecta</taxon>
        <taxon>Pterygota</taxon>
        <taxon>Neoptera</taxon>
        <taxon>Paraneoptera</taxon>
        <taxon>Hemiptera</taxon>
        <taxon>Sternorrhyncha</taxon>
        <taxon>Aphidomorpha</taxon>
        <taxon>Aphidoidea</taxon>
        <taxon>Aphididae</taxon>
        <taxon>Aphidini</taxon>
        <taxon>Aphis</taxon>
        <taxon>Aphis</taxon>
    </lineage>
</organism>
<comment type="caution">
    <text evidence="5">The sequence shown here is derived from an EMBL/GenBank/DDBJ whole genome shotgun (WGS) entry which is preliminary data.</text>
</comment>
<evidence type="ECO:0000256" key="2">
    <source>
        <dbReference type="RuleBase" id="RU368069"/>
    </source>
</evidence>
<name>A0A6G0TQZ5_APHGL</name>
<accession>A0A6G0TQZ5</accession>
<dbReference type="InterPro" id="IPR005365">
    <property type="entry name" value="Npr3"/>
</dbReference>
<comment type="similarity">
    <text evidence="1 2">Belongs to the NPR3 family.</text>
</comment>
<evidence type="ECO:0000256" key="3">
    <source>
        <dbReference type="SAM" id="MobiDB-lite"/>
    </source>
</evidence>
<dbReference type="PANTHER" id="PTHR13153:SF5">
    <property type="entry name" value="GATOR COMPLEX PROTEIN NPRL3"/>
    <property type="match status" value="1"/>
</dbReference>
<evidence type="ECO:0000313" key="6">
    <source>
        <dbReference type="Proteomes" id="UP000475862"/>
    </source>
</evidence>
<feature type="region of interest" description="Disordered" evidence="3">
    <location>
        <begin position="145"/>
        <end position="165"/>
    </location>
</feature>
<dbReference type="InterPro" id="IPR056603">
    <property type="entry name" value="HTH_NPRL3"/>
</dbReference>
<sequence length="605" mass="69180">MLIQLLRTTQNDILFISSFIRRKFKITMTATNPAPAHSTSEAPFRLTDSETNPMCIYLVKNDSKGDKLLFRYPFHSFGGPVKVSLNDHKRSLHKDAGLEKTTRPHDLTIFTDDVISSLFAVKMELCDRKFELKVNNVRFIGHPMQLQTGGNESNSGGGEGGNKKPQSPSIIMINIVFALDAFARRQISNCYYDLSKILGVALRHEEKRCAYLSSQIKDMLYIHDTMANECDLDSSTDNNKHFEKILETSSLALDLKSVFEGVVTNGLIKLKVNDWVDVSFCLPHKVHHFYRDGQYFEPESINKCLKGLRPYHGLLLMAERKVLLDNLPQDSSPSIVRLINMYNPVKSLETLSADSDLTLAQVFNIAGHLIYWGDAIVIFPLSETNMYAIAPNVPTERNNKFAKKFEKRFPGQKLLEVMSEFSFPTSLQYKMCPIEDKSSGSTTIQMLIWLLQHKMLLQYHTYVYFMPSSKGLGYYNDESEFHDYNNKHPSEAPMTTYQTLSENWLQLSSGGYSSSMSSAEEMFHSLDEDEQIALMHIPASANPDDFRLLMRLLKQGYLSGEHHLEEIMYLENIRRSELLKLLDKFKDVLVTVEMEDPIISNFYSH</sequence>
<feature type="domain" description="GATOR1 complex protein NPRL3 C-terminal HTH" evidence="4">
    <location>
        <begin position="530"/>
        <end position="590"/>
    </location>
</feature>
<gene>
    <name evidence="5" type="ORF">AGLY_006377</name>
</gene>
<evidence type="ECO:0000256" key="1">
    <source>
        <dbReference type="ARBA" id="ARBA00010546"/>
    </source>
</evidence>
<dbReference type="OrthoDB" id="18648at2759"/>
<dbReference type="EMBL" id="VYZN01000018">
    <property type="protein sequence ID" value="KAE9537354.1"/>
    <property type="molecule type" value="Genomic_DNA"/>
</dbReference>
<dbReference type="GO" id="GO:1904262">
    <property type="term" value="P:negative regulation of TORC1 signaling"/>
    <property type="evidence" value="ECO:0007669"/>
    <property type="project" value="TreeGrafter"/>
</dbReference>
<dbReference type="Pfam" id="PF03666">
    <property type="entry name" value="NPR3"/>
    <property type="match status" value="1"/>
</dbReference>
<dbReference type="GO" id="GO:0034198">
    <property type="term" value="P:cellular response to amino acid starvation"/>
    <property type="evidence" value="ECO:0007669"/>
    <property type="project" value="UniProtKB-UniRule"/>
</dbReference>
<dbReference type="Pfam" id="PF24064">
    <property type="entry name" value="HTH_NPRL3"/>
    <property type="match status" value="1"/>
</dbReference>